<evidence type="ECO:0000256" key="2">
    <source>
        <dbReference type="ARBA" id="ARBA00022722"/>
    </source>
</evidence>
<protein>
    <submittedName>
        <fullName evidence="9">Uncharacterized protein</fullName>
    </submittedName>
</protein>
<evidence type="ECO:0000256" key="5">
    <source>
        <dbReference type="ARBA" id="ARBA00035648"/>
    </source>
</evidence>
<dbReference type="OrthoDB" id="9771229at2"/>
<dbReference type="PANTHER" id="PTHR30636:SF3">
    <property type="entry name" value="UPF0701 PROTEIN YICC"/>
    <property type="match status" value="1"/>
</dbReference>
<dbReference type="RefSeq" id="WP_085752676.1">
    <property type="nucleotide sequence ID" value="NZ_BSPR01000020.1"/>
</dbReference>
<accession>A0A1W6LDT0</accession>
<dbReference type="Proteomes" id="UP000193427">
    <property type="component" value="Chromosome"/>
</dbReference>
<dbReference type="EMBL" id="CP015118">
    <property type="protein sequence ID" value="ARN22376.1"/>
    <property type="molecule type" value="Genomic_DNA"/>
</dbReference>
<evidence type="ECO:0000313" key="9">
    <source>
        <dbReference type="EMBL" id="ARN22376.1"/>
    </source>
</evidence>
<dbReference type="GO" id="GO:0016787">
    <property type="term" value="F:hydrolase activity"/>
    <property type="evidence" value="ECO:0007669"/>
    <property type="project" value="UniProtKB-KW"/>
</dbReference>
<keyword evidence="3" id="KW-0255">Endonuclease</keyword>
<evidence type="ECO:0000256" key="6">
    <source>
        <dbReference type="SAM" id="MobiDB-lite"/>
    </source>
</evidence>
<comment type="similarity">
    <text evidence="5">Belongs to the YicC/YloC family.</text>
</comment>
<gene>
    <name evidence="9" type="ORF">A4W93_22080</name>
</gene>
<keyword evidence="4" id="KW-0378">Hydrolase</keyword>
<dbReference type="InterPro" id="IPR013551">
    <property type="entry name" value="YicC-like_C"/>
</dbReference>
<dbReference type="GO" id="GO:0004521">
    <property type="term" value="F:RNA endonuclease activity"/>
    <property type="evidence" value="ECO:0007669"/>
    <property type="project" value="InterPro"/>
</dbReference>
<dbReference type="Pfam" id="PF08340">
    <property type="entry name" value="YicC-like_C"/>
    <property type="match status" value="1"/>
</dbReference>
<keyword evidence="10" id="KW-1185">Reference proteome</keyword>
<sequence>MPVYSMTGYASATSGAQTAADTTAGGEGTPARNGAASNASVLVELRSVNGRFLDLGFRLPDEFRALEPALRDLISGTFRRGKIELRLNTHHVSEVNWPQPQPDQLNRLSRLESTVQGWLPKAQPLSVHEVLQWCKGSAPSEKLDDVALDAAKRAVAGLLEAREREGAKLVAVLMDRVKRLRELANEAEPLVPAAVERQRQKFIERWNEALVATNASQSISQEQLQERAVNEAAAFSIRIDVAEELARLRAHLEEIARLLTKGGEVGKRLDFLIQELLREANTLGSKASSLELTNISVEMKVAIEQLREQVQNLE</sequence>
<organism evidence="9 10">
    <name type="scientific">Piscinibacter gummiphilus</name>
    <dbReference type="NCBI Taxonomy" id="946333"/>
    <lineage>
        <taxon>Bacteria</taxon>
        <taxon>Pseudomonadati</taxon>
        <taxon>Pseudomonadota</taxon>
        <taxon>Betaproteobacteria</taxon>
        <taxon>Burkholderiales</taxon>
        <taxon>Sphaerotilaceae</taxon>
        <taxon>Piscinibacter</taxon>
    </lineage>
</organism>
<dbReference type="KEGG" id="rgu:A4W93_22080"/>
<comment type="cofactor">
    <cofactor evidence="1">
        <name>a divalent metal cation</name>
        <dbReference type="ChEBI" id="CHEBI:60240"/>
    </cofactor>
</comment>
<evidence type="ECO:0000256" key="3">
    <source>
        <dbReference type="ARBA" id="ARBA00022759"/>
    </source>
</evidence>
<keyword evidence="2" id="KW-0540">Nuclease</keyword>
<evidence type="ECO:0000259" key="7">
    <source>
        <dbReference type="Pfam" id="PF03755"/>
    </source>
</evidence>
<dbReference type="Pfam" id="PF03755">
    <property type="entry name" value="YicC-like_N"/>
    <property type="match status" value="1"/>
</dbReference>
<evidence type="ECO:0000256" key="4">
    <source>
        <dbReference type="ARBA" id="ARBA00022801"/>
    </source>
</evidence>
<dbReference type="AlphaFoldDB" id="A0A1W6LDT0"/>
<feature type="compositionally biased region" description="Low complexity" evidence="6">
    <location>
        <begin position="7"/>
        <end position="24"/>
    </location>
</feature>
<name>A0A1W6LDT0_9BURK</name>
<dbReference type="STRING" id="946333.A4W93_22080"/>
<dbReference type="InterPro" id="IPR005229">
    <property type="entry name" value="YicC/YloC-like"/>
</dbReference>
<dbReference type="PANTHER" id="PTHR30636">
    <property type="entry name" value="UPF0701 PROTEIN YICC"/>
    <property type="match status" value="1"/>
</dbReference>
<dbReference type="NCBIfam" id="TIGR00255">
    <property type="entry name" value="YicC/YloC family endoribonuclease"/>
    <property type="match status" value="1"/>
</dbReference>
<evidence type="ECO:0000259" key="8">
    <source>
        <dbReference type="Pfam" id="PF08340"/>
    </source>
</evidence>
<dbReference type="InterPro" id="IPR013527">
    <property type="entry name" value="YicC-like_N"/>
</dbReference>
<feature type="domain" description="Endoribonuclease YicC-like C-terminal" evidence="8">
    <location>
        <begin position="194"/>
        <end position="314"/>
    </location>
</feature>
<feature type="domain" description="Endoribonuclease YicC-like N-terminal" evidence="7">
    <location>
        <begin position="3"/>
        <end position="170"/>
    </location>
</feature>
<reference evidence="9 10" key="1">
    <citation type="submission" date="2016-04" db="EMBL/GenBank/DDBJ databases">
        <title>Complete genome sequence of natural rubber-degrading, novel Gram-negative bacterium, Rhizobacter gummiphilus strain NS21.</title>
        <authorList>
            <person name="Tabata M."/>
            <person name="Kasai D."/>
            <person name="Fukuda M."/>
        </authorList>
    </citation>
    <scope>NUCLEOTIDE SEQUENCE [LARGE SCALE GENOMIC DNA]</scope>
    <source>
        <strain evidence="9 10">NS21</strain>
    </source>
</reference>
<feature type="region of interest" description="Disordered" evidence="6">
    <location>
        <begin position="1"/>
        <end position="34"/>
    </location>
</feature>
<evidence type="ECO:0000313" key="10">
    <source>
        <dbReference type="Proteomes" id="UP000193427"/>
    </source>
</evidence>
<proteinExistence type="inferred from homology"/>
<evidence type="ECO:0000256" key="1">
    <source>
        <dbReference type="ARBA" id="ARBA00001968"/>
    </source>
</evidence>